<dbReference type="GeneID" id="25983659"/>
<dbReference type="HOGENOM" id="CLU_031771_2_0_1"/>
<feature type="domain" description="Programmed cell death protein 2 C-terminal" evidence="2">
    <location>
        <begin position="253"/>
        <end position="418"/>
    </location>
</feature>
<dbReference type="OrthoDB" id="443682at2759"/>
<comment type="caution">
    <text evidence="3">The sequence shown here is derived from an EMBL/GenBank/DDBJ whole genome shotgun (WGS) entry which is preliminary data.</text>
</comment>
<dbReference type="KEGG" id="tasa:A1Q1_00145"/>
<organism evidence="3 4">
    <name type="scientific">Trichosporon asahii var. asahii (strain ATCC 90039 / CBS 2479 / JCM 2466 / KCTC 7840 / NBRC 103889/ NCYC 2677 / UAMH 7654)</name>
    <name type="common">Yeast</name>
    <dbReference type="NCBI Taxonomy" id="1186058"/>
    <lineage>
        <taxon>Eukaryota</taxon>
        <taxon>Fungi</taxon>
        <taxon>Dikarya</taxon>
        <taxon>Basidiomycota</taxon>
        <taxon>Agaricomycotina</taxon>
        <taxon>Tremellomycetes</taxon>
        <taxon>Trichosporonales</taxon>
        <taxon>Trichosporonaceae</taxon>
        <taxon>Trichosporon</taxon>
    </lineage>
</organism>
<dbReference type="Proteomes" id="UP000002748">
    <property type="component" value="Unassembled WGS sequence"/>
</dbReference>
<sequence length="423" mass="45694">MTDSQMSDTDEDVSSVLLALPDGPLEAGDEMSYTTSHIGGHAAFPPVDGVPKSVDCKSCGQPMPLLSQVYAPLVDGENDRTVYVFACPRHACRRKDGSVRAYRASKRNEAYVADVAAKKAAAEAAAAAERERARKNPFTATAPSEQQGGLFGSNQPLFGAAAPNPFAAPAPEAAKPAAPAAEMAKLEIKEGEPVLLAPAPAYLPAQYLSTIDEYLPDPESDSDLSDDEDESPEQAAEWRDADGWDKILPKSVDDVFEKFVRRLETAEDASTQVLRYDFGAVPLAYQSTSSVFKTLFPGAPTKKPSSEEEDPDLGEYYTEKSIPRCTKCGAKRTFELQLVPQLINVLRPDSFAADGVTVAKKEARDMTEEERKKELERIAKGDDANADGVADMEWGSVYVFGCEGDCVGVAEEHVLVDWEALAQ</sequence>
<protein>
    <recommendedName>
        <fullName evidence="2">Programmed cell death protein 2 C-terminal domain-containing protein</fullName>
    </recommendedName>
</protein>
<proteinExistence type="predicted"/>
<feature type="region of interest" description="Disordered" evidence="1">
    <location>
        <begin position="132"/>
        <end position="155"/>
    </location>
</feature>
<evidence type="ECO:0000313" key="4">
    <source>
        <dbReference type="Proteomes" id="UP000002748"/>
    </source>
</evidence>
<reference evidence="3 4" key="1">
    <citation type="journal article" date="2012" name="Eukaryot. Cell">
        <title>Draft genome sequence of CBS 2479, the standard type strain of Trichosporon asahii.</title>
        <authorList>
            <person name="Yang R.Y."/>
            <person name="Li H.T."/>
            <person name="Zhu H."/>
            <person name="Zhou G.P."/>
            <person name="Wang M."/>
            <person name="Wang L."/>
        </authorList>
    </citation>
    <scope>NUCLEOTIDE SEQUENCE [LARGE SCALE GENOMIC DNA]</scope>
    <source>
        <strain evidence="4">ATCC 90039 / CBS 2479 / JCM 2466 / KCTC 7840 / NCYC 2677 / UAMH 7654</strain>
    </source>
</reference>
<gene>
    <name evidence="3" type="ORF">A1Q1_00145</name>
</gene>
<evidence type="ECO:0000256" key="1">
    <source>
        <dbReference type="SAM" id="MobiDB-lite"/>
    </source>
</evidence>
<evidence type="ECO:0000313" key="3">
    <source>
        <dbReference type="EMBL" id="EJT50524.1"/>
    </source>
</evidence>
<dbReference type="AlphaFoldDB" id="J6F0T1"/>
<dbReference type="VEuPathDB" id="FungiDB:A1Q1_00145"/>
<dbReference type="InterPro" id="IPR007320">
    <property type="entry name" value="PDCD2_C"/>
</dbReference>
<dbReference type="PANTHER" id="PTHR47524">
    <property type="entry name" value="20S RRNA ACCUMULATION PROTEIN 4"/>
    <property type="match status" value="1"/>
</dbReference>
<dbReference type="EMBL" id="ALBS01000099">
    <property type="protein sequence ID" value="EJT50524.1"/>
    <property type="molecule type" value="Genomic_DNA"/>
</dbReference>
<dbReference type="PANTHER" id="PTHR47524:SF1">
    <property type="entry name" value="20S RRNA ACCUMULATION PROTEIN 4"/>
    <property type="match status" value="1"/>
</dbReference>
<dbReference type="GO" id="GO:0030490">
    <property type="term" value="P:maturation of SSU-rRNA"/>
    <property type="evidence" value="ECO:0007669"/>
    <property type="project" value="TreeGrafter"/>
</dbReference>
<dbReference type="Pfam" id="PF04194">
    <property type="entry name" value="PDCD2_C"/>
    <property type="match status" value="1"/>
</dbReference>
<evidence type="ECO:0000259" key="2">
    <source>
        <dbReference type="Pfam" id="PF04194"/>
    </source>
</evidence>
<feature type="compositionally biased region" description="Polar residues" evidence="1">
    <location>
        <begin position="138"/>
        <end position="155"/>
    </location>
</feature>
<dbReference type="RefSeq" id="XP_014181948.1">
    <property type="nucleotide sequence ID" value="XM_014326473.1"/>
</dbReference>
<accession>J6F0T1</accession>
<name>J6F0T1_TRIAS</name>
<feature type="region of interest" description="Disordered" evidence="1">
    <location>
        <begin position="213"/>
        <end position="242"/>
    </location>
</feature>
<dbReference type="GO" id="GO:0005737">
    <property type="term" value="C:cytoplasm"/>
    <property type="evidence" value="ECO:0007669"/>
    <property type="project" value="InterPro"/>
</dbReference>
<feature type="compositionally biased region" description="Acidic residues" evidence="1">
    <location>
        <begin position="214"/>
        <end position="232"/>
    </location>
</feature>